<name>A0A543KPT3_9MICO</name>
<dbReference type="InterPro" id="IPR011335">
    <property type="entry name" value="Restrct_endonuc-II-like"/>
</dbReference>
<reference evidence="2 3" key="1">
    <citation type="submission" date="2019-06" db="EMBL/GenBank/DDBJ databases">
        <title>Sequencing the genomes of 1000 actinobacteria strains.</title>
        <authorList>
            <person name="Klenk H.-P."/>
        </authorList>
    </citation>
    <scope>NUCLEOTIDE SEQUENCE [LARGE SCALE GENOMIC DNA]</scope>
    <source>
        <strain evidence="2 3">DSM 12362</strain>
    </source>
</reference>
<dbReference type="Gene3D" id="3.40.960.10">
    <property type="entry name" value="VSR Endonuclease"/>
    <property type="match status" value="1"/>
</dbReference>
<feature type="domain" description="AbiEi antitoxin N-terminal" evidence="1">
    <location>
        <begin position="4"/>
        <end position="49"/>
    </location>
</feature>
<dbReference type="AlphaFoldDB" id="A0A543KPT3"/>
<dbReference type="Proteomes" id="UP000315133">
    <property type="component" value="Unassembled WGS sequence"/>
</dbReference>
<protein>
    <submittedName>
        <fullName evidence="2">Putative AbiEi antitoxin of type IV toxin-antitoxin system</fullName>
    </submittedName>
</protein>
<organism evidence="2 3">
    <name type="scientific">Ornithinimicrobium humiphilum</name>
    <dbReference type="NCBI Taxonomy" id="125288"/>
    <lineage>
        <taxon>Bacteria</taxon>
        <taxon>Bacillati</taxon>
        <taxon>Actinomycetota</taxon>
        <taxon>Actinomycetes</taxon>
        <taxon>Micrococcales</taxon>
        <taxon>Ornithinimicrobiaceae</taxon>
        <taxon>Ornithinimicrobium</taxon>
    </lineage>
</organism>
<keyword evidence="3" id="KW-1185">Reference proteome</keyword>
<evidence type="ECO:0000259" key="1">
    <source>
        <dbReference type="Pfam" id="PF13338"/>
    </source>
</evidence>
<evidence type="ECO:0000313" key="2">
    <source>
        <dbReference type="EMBL" id="TQM97081.1"/>
    </source>
</evidence>
<gene>
    <name evidence="2" type="ORF">FB476_1980</name>
</gene>
<dbReference type="EMBL" id="VFPU01000001">
    <property type="protein sequence ID" value="TQM97081.1"/>
    <property type="molecule type" value="Genomic_DNA"/>
</dbReference>
<dbReference type="Pfam" id="PF13338">
    <property type="entry name" value="AbiEi_4"/>
    <property type="match status" value="1"/>
</dbReference>
<dbReference type="SUPFAM" id="SSF52980">
    <property type="entry name" value="Restriction endonuclease-like"/>
    <property type="match status" value="1"/>
</dbReference>
<dbReference type="OrthoDB" id="5517693at2"/>
<evidence type="ECO:0000313" key="3">
    <source>
        <dbReference type="Proteomes" id="UP000315133"/>
    </source>
</evidence>
<comment type="caution">
    <text evidence="2">The sequence shown here is derived from an EMBL/GenBank/DDBJ whole genome shotgun (WGS) entry which is preliminary data.</text>
</comment>
<sequence>MEPRLRDHLDRHQGVVSARAASALGLDGNALRALTRAGTLVRVTRGAYVDGGLLRSGSPEAQHAMRTRAVVLSRGGALAASHESAAVLHGLPVMRSELATVHVVHTTDRVNTRRHDAFTVHPCPGTDALTTRGGVRMVVPALAILGTAVSAGVRSGLMAADAALHGGLTSKDDLHDWLGRMRRHPGISRARHVVLAADASAESPGESLLREILLRLGYEVAPQSEIREGGVLVARVDFLLPRLGVVVEFDGMVKYEGSQGPEALAAEKARERRLRRLGYGVARIVWRDLFDEARIEAEIRDAARGR</sequence>
<proteinExistence type="predicted"/>
<dbReference type="RefSeq" id="WP_141818607.1">
    <property type="nucleotide sequence ID" value="NZ_BAAAIL010000002.1"/>
</dbReference>
<dbReference type="InterPro" id="IPR025159">
    <property type="entry name" value="AbiEi_N"/>
</dbReference>
<accession>A0A543KPT3</accession>